<keyword evidence="3" id="KW-1185">Reference proteome</keyword>
<proteinExistence type="predicted"/>
<comment type="caution">
    <text evidence="2">The sequence shown here is derived from an EMBL/GenBank/DDBJ whole genome shotgun (WGS) entry which is preliminary data.</text>
</comment>
<name>A0A4Z1NIZ8_9PEZI</name>
<evidence type="ECO:0000313" key="3">
    <source>
        <dbReference type="Proteomes" id="UP000298493"/>
    </source>
</evidence>
<dbReference type="STRING" id="86259.A0A4Z1NIZ8"/>
<organism evidence="2 3">
    <name type="scientific">Venturia nashicola</name>
    <dbReference type="NCBI Taxonomy" id="86259"/>
    <lineage>
        <taxon>Eukaryota</taxon>
        <taxon>Fungi</taxon>
        <taxon>Dikarya</taxon>
        <taxon>Ascomycota</taxon>
        <taxon>Pezizomycotina</taxon>
        <taxon>Dothideomycetes</taxon>
        <taxon>Pleosporomycetidae</taxon>
        <taxon>Venturiales</taxon>
        <taxon>Venturiaceae</taxon>
        <taxon>Venturia</taxon>
    </lineage>
</organism>
<evidence type="ECO:0000313" key="2">
    <source>
        <dbReference type="EMBL" id="TID14515.1"/>
    </source>
</evidence>
<dbReference type="EMBL" id="SNSC02000022">
    <property type="protein sequence ID" value="TID14515.1"/>
    <property type="molecule type" value="Genomic_DNA"/>
</dbReference>
<reference evidence="2 3" key="1">
    <citation type="submission" date="2019-04" db="EMBL/GenBank/DDBJ databases">
        <title>High contiguity whole genome sequence and gene annotation resource for two Venturia nashicola isolates.</title>
        <authorList>
            <person name="Prokchorchik M."/>
            <person name="Won K."/>
            <person name="Lee Y."/>
            <person name="Choi E.D."/>
            <person name="Segonzac C."/>
            <person name="Sohn K.H."/>
        </authorList>
    </citation>
    <scope>NUCLEOTIDE SEQUENCE [LARGE SCALE GENOMIC DNA]</scope>
    <source>
        <strain evidence="2 3">PRI2</strain>
    </source>
</reference>
<protein>
    <submittedName>
        <fullName evidence="2">Cell surface protein</fullName>
    </submittedName>
</protein>
<dbReference type="AlphaFoldDB" id="A0A4Z1NIZ8"/>
<gene>
    <name evidence="2" type="ORF">E6O75_ATG08661</name>
</gene>
<dbReference type="Proteomes" id="UP000298493">
    <property type="component" value="Unassembled WGS sequence"/>
</dbReference>
<accession>A0A4Z1NIZ8</accession>
<feature type="region of interest" description="Disordered" evidence="1">
    <location>
        <begin position="41"/>
        <end position="144"/>
    </location>
</feature>
<sequence length="221" mass="23977">MRMPSRLHSQSRWWGSPCAQCDYNSFRGVKSAGAAWHRGELGGELSSGVSTEPAEKSAGAAWHRGERSSGVSTEPAEKSAGAAWHRGERSSGVSTEPAEKSAGAAWHRGERSSGVSTEPAEKSAGAAWHRGERSSGASTEPAEKSEDAGYSVVIIRHRTRPKLCLATVQVELSFVSSGLWMLTGMDRILKRVMAWPYLLVPFCPTSDFSHCTRIRCLELFL</sequence>
<evidence type="ECO:0000256" key="1">
    <source>
        <dbReference type="SAM" id="MobiDB-lite"/>
    </source>
</evidence>